<dbReference type="InParanoid" id="A0A2J7PMX8"/>
<evidence type="ECO:0000313" key="5">
    <source>
        <dbReference type="EMBL" id="PNF17691.1"/>
    </source>
</evidence>
<evidence type="ECO:0000313" key="6">
    <source>
        <dbReference type="Proteomes" id="UP000235965"/>
    </source>
</evidence>
<dbReference type="PANTHER" id="PTHR46669">
    <property type="entry name" value="LEUCINE-RICH PPR MOTIF-CONTAINING PROTEIN, MITOCHONDRIAL"/>
    <property type="match status" value="1"/>
</dbReference>
<dbReference type="PANTHER" id="PTHR46669:SF1">
    <property type="entry name" value="LEUCINE-RICH PPR MOTIF-CONTAINING PROTEIN, MITOCHONDRIAL"/>
    <property type="match status" value="1"/>
</dbReference>
<name>A0A2J7PMX8_9NEOP</name>
<dbReference type="InterPro" id="IPR011990">
    <property type="entry name" value="TPR-like_helical_dom_sf"/>
</dbReference>
<dbReference type="Pfam" id="PF01535">
    <property type="entry name" value="PPR"/>
    <property type="match status" value="2"/>
</dbReference>
<evidence type="ECO:0000256" key="1">
    <source>
        <dbReference type="ARBA" id="ARBA00022737"/>
    </source>
</evidence>
<dbReference type="InterPro" id="IPR033490">
    <property type="entry name" value="LRP130"/>
</dbReference>
<evidence type="ECO:0000256" key="2">
    <source>
        <dbReference type="PROSITE-ProRule" id="PRU00708"/>
    </source>
</evidence>
<keyword evidence="1" id="KW-0677">Repeat</keyword>
<dbReference type="InterPro" id="IPR057027">
    <property type="entry name" value="TPR_mt"/>
</dbReference>
<proteinExistence type="predicted"/>
<dbReference type="InterPro" id="IPR002885">
    <property type="entry name" value="PPR_rpt"/>
</dbReference>
<organism evidence="5 6">
    <name type="scientific">Cryptotermes secundus</name>
    <dbReference type="NCBI Taxonomy" id="105785"/>
    <lineage>
        <taxon>Eukaryota</taxon>
        <taxon>Metazoa</taxon>
        <taxon>Ecdysozoa</taxon>
        <taxon>Arthropoda</taxon>
        <taxon>Hexapoda</taxon>
        <taxon>Insecta</taxon>
        <taxon>Pterygota</taxon>
        <taxon>Neoptera</taxon>
        <taxon>Polyneoptera</taxon>
        <taxon>Dictyoptera</taxon>
        <taxon>Blattodea</taxon>
        <taxon>Blattoidea</taxon>
        <taxon>Termitoidae</taxon>
        <taxon>Kalotermitidae</taxon>
        <taxon>Cryptotermitinae</taxon>
        <taxon>Cryptotermes</taxon>
    </lineage>
</organism>
<dbReference type="Gene3D" id="1.25.40.10">
    <property type="entry name" value="Tetratricopeptide repeat domain"/>
    <property type="match status" value="2"/>
</dbReference>
<dbReference type="FunCoup" id="A0A2J7PMX8">
    <property type="interactions" value="1748"/>
</dbReference>
<reference evidence="5 6" key="1">
    <citation type="submission" date="2017-12" db="EMBL/GenBank/DDBJ databases">
        <title>Hemimetabolous genomes reveal molecular basis of termite eusociality.</title>
        <authorList>
            <person name="Harrison M.C."/>
            <person name="Jongepier E."/>
            <person name="Robertson H.M."/>
            <person name="Arning N."/>
            <person name="Bitard-Feildel T."/>
            <person name="Chao H."/>
            <person name="Childers C.P."/>
            <person name="Dinh H."/>
            <person name="Doddapaneni H."/>
            <person name="Dugan S."/>
            <person name="Gowin J."/>
            <person name="Greiner C."/>
            <person name="Han Y."/>
            <person name="Hu H."/>
            <person name="Hughes D.S.T."/>
            <person name="Huylmans A.-K."/>
            <person name="Kemena C."/>
            <person name="Kremer L.P.M."/>
            <person name="Lee S.L."/>
            <person name="Lopez-Ezquerra A."/>
            <person name="Mallet L."/>
            <person name="Monroy-Kuhn J.M."/>
            <person name="Moser A."/>
            <person name="Murali S.C."/>
            <person name="Muzny D.M."/>
            <person name="Otani S."/>
            <person name="Piulachs M.-D."/>
            <person name="Poelchau M."/>
            <person name="Qu J."/>
            <person name="Schaub F."/>
            <person name="Wada-Katsumata A."/>
            <person name="Worley K.C."/>
            <person name="Xie Q."/>
            <person name="Ylla G."/>
            <person name="Poulsen M."/>
            <person name="Gibbs R.A."/>
            <person name="Schal C."/>
            <person name="Richards S."/>
            <person name="Belles X."/>
            <person name="Korb J."/>
            <person name="Bornberg-Bauer E."/>
        </authorList>
    </citation>
    <scope>NUCLEOTIDE SEQUENCE [LARGE SCALE GENOMIC DNA]</scope>
    <source>
        <tissue evidence="5">Whole body</tissue>
    </source>
</reference>
<feature type="repeat" description="PPR" evidence="2">
    <location>
        <begin position="177"/>
        <end position="211"/>
    </location>
</feature>
<evidence type="ECO:0000256" key="3">
    <source>
        <dbReference type="SAM" id="MobiDB-lite"/>
    </source>
</evidence>
<feature type="repeat" description="PPR" evidence="2">
    <location>
        <begin position="212"/>
        <end position="246"/>
    </location>
</feature>
<evidence type="ECO:0000259" key="4">
    <source>
        <dbReference type="Pfam" id="PF23276"/>
    </source>
</evidence>
<gene>
    <name evidence="5" type="primary">lrpprc</name>
    <name evidence="5" type="ORF">B7P43_G07367</name>
</gene>
<dbReference type="NCBIfam" id="TIGR00756">
    <property type="entry name" value="PPR"/>
    <property type="match status" value="2"/>
</dbReference>
<dbReference type="EMBL" id="NEVH01023960">
    <property type="protein sequence ID" value="PNF17691.1"/>
    <property type="molecule type" value="Genomic_DNA"/>
</dbReference>
<dbReference type="PROSITE" id="PS51375">
    <property type="entry name" value="PPR"/>
    <property type="match status" value="3"/>
</dbReference>
<comment type="caution">
    <text evidence="5">The sequence shown here is derived from an EMBL/GenBank/DDBJ whole genome shotgun (WGS) entry which is preliminary data.</text>
</comment>
<sequence length="1363" mass="153164">MASILRSSKFGRYFAGLARSIVFNSARGDVAGTFIQRSECLSTGLTKSLTTQAVPSHSHNDSNLDRSLRRLDQDVRRIGRITRRELEDVLEELRHAKSATSTQSLLIIRCCGNLVPEASPEVRTQLVEEIWKTLENIGVPMDVSHYNALLRVYLENEHSFSPAEFLANLEHKGIEPNRVTYQRLISRYCQQGDIEGATRILEFMREKQLPVNENVFNALIMGHSQADDTESASGIIGVMQQAGLEPSADTYTALLCGYAKKGDIDAITKTLEQCDAKDIQLLDRDYMDIIYSLAVNDHLEHVDKLIDRMRQSAGYNQDAVNLILRLVNCGHEDLGYKILLTMPRPSRSGGELGLVGSFFIRQLVNANRPVEKIISICQKLEEENLNPRAIFIAAESSLQSGNIDQACALLHVMKEKNLPLRQHYFWPLLASHRNDRDIVLDIVSRMCTQFNVIVGGETLRDYVIPSLEKTSSDEIIWDLRNAGITIAAAASALVHYRLNMNLIAEAARIATRYRAYYSASLLRRPLVQAYNHTKDRDSFVAILRQIHDSVDRAVLADEDSAVVVPERTEIVGNFILDIANVGQNRVAQIEAILQGLVEQGLCLSNSSAERLQEKLGEELTSQISNLLGKLTSGELVPTTLTRPSALPPVAVDEEHLLKTKKMLEERGEPTRGIKKQLFLLYCRNKDLEKVEQIMKELEADNFVFTGGMYALLSELYAHHDKLEEVWTTIKKLKENEPDFPMDSMKIIKIVTLLVKNDRVQDAVKFLSEQSGDRKLEDRSFQYSTLCWRLLNSLAEQGKQDDLKQVFDALVKYEYIEPNNVLLGPLIKVHLVRDDLTGAVEQFEWCCQKYRATPWKNELACRMIQAEDAVSLQKLTDLSTQVHGEVNSLYDLVFAFVECGRIRQARKILETPGLRSRPQRLNSACERYQQEGKLAPLEGLVEATRDMSHIDRSDIYYHLLLSYCKSEDPDKALGLWTRMQEEDVQPSDQFLSTLGTFLKSKGKEVPFVIPEVVLATEVRKGRGEGHEAEASGATLTATQNFRQALRRNDLDDALIHKHTVESTANESLSVGDLSALVQGLVKADRCGEASKVVLGMMEKGIYPAFRVLRFLMNRLAIAGDIDTLTAIGNLLTPEKKKRVSFDNRFCHANVVAGKAVEYMKTLTEEIENVKDSDLESLAEKFPRGGAIAILENHPELLSDYEQMALKYAARGIKAPINVLWMDLFVKGQDAEAKKLWDEHLAGSSRIMFQHILQEAQEKRDENIARKLIALLQGTAVSEGVRGNAYSCLLDVLVNTEKYDDALVALEEAVKDVCLENMNRATLLRLQIGLQNQGKTFPFEVPPKNAKSSSSSSSDDEQSTIENKQ</sequence>
<dbReference type="GO" id="GO:0070129">
    <property type="term" value="P:regulation of mitochondrial translation"/>
    <property type="evidence" value="ECO:0007669"/>
    <property type="project" value="TreeGrafter"/>
</dbReference>
<accession>A0A2J7PMX8</accession>
<dbReference type="Proteomes" id="UP000235965">
    <property type="component" value="Unassembled WGS sequence"/>
</dbReference>
<feature type="domain" description="Pentatricopeptide repeat-containing protein-mitochondrial" evidence="4">
    <location>
        <begin position="111"/>
        <end position="232"/>
    </location>
</feature>
<keyword evidence="6" id="KW-1185">Reference proteome</keyword>
<protein>
    <submittedName>
        <fullName evidence="5">Leucine-rich PPR motif-containing protein, mitochondrial</fullName>
    </submittedName>
</protein>
<dbReference type="Pfam" id="PF23276">
    <property type="entry name" value="TPR_24"/>
    <property type="match status" value="1"/>
</dbReference>
<dbReference type="STRING" id="105785.A0A2J7PMX8"/>
<feature type="region of interest" description="Disordered" evidence="3">
    <location>
        <begin position="1335"/>
        <end position="1363"/>
    </location>
</feature>
<dbReference type="GO" id="GO:0005634">
    <property type="term" value="C:nucleus"/>
    <property type="evidence" value="ECO:0007669"/>
    <property type="project" value="TreeGrafter"/>
</dbReference>
<feature type="repeat" description="PPR" evidence="2">
    <location>
        <begin position="951"/>
        <end position="985"/>
    </location>
</feature>
<dbReference type="GO" id="GO:0005739">
    <property type="term" value="C:mitochondrion"/>
    <property type="evidence" value="ECO:0007669"/>
    <property type="project" value="TreeGrafter"/>
</dbReference>
<dbReference type="OrthoDB" id="185373at2759"/>
<dbReference type="GO" id="GO:0003730">
    <property type="term" value="F:mRNA 3'-UTR binding"/>
    <property type="evidence" value="ECO:0007669"/>
    <property type="project" value="TreeGrafter"/>
</dbReference>